<dbReference type="InterPro" id="IPR006153">
    <property type="entry name" value="Cation/H_exchanger_TM"/>
</dbReference>
<name>A0ABV3EIX1_9ACTN</name>
<feature type="transmembrane region" description="Helical" evidence="8">
    <location>
        <begin position="171"/>
        <end position="191"/>
    </location>
</feature>
<evidence type="ECO:0000259" key="9">
    <source>
        <dbReference type="Pfam" id="PF00999"/>
    </source>
</evidence>
<reference evidence="10 11" key="1">
    <citation type="submission" date="2024-06" db="EMBL/GenBank/DDBJ databases">
        <title>The Natural Products Discovery Center: Release of the First 8490 Sequenced Strains for Exploring Actinobacteria Biosynthetic Diversity.</title>
        <authorList>
            <person name="Kalkreuter E."/>
            <person name="Kautsar S.A."/>
            <person name="Yang D."/>
            <person name="Bader C.D."/>
            <person name="Teijaro C.N."/>
            <person name="Fluegel L."/>
            <person name="Davis C.M."/>
            <person name="Simpson J.R."/>
            <person name="Lauterbach L."/>
            <person name="Steele A.D."/>
            <person name="Gui C."/>
            <person name="Meng S."/>
            <person name="Li G."/>
            <person name="Viehrig K."/>
            <person name="Ye F."/>
            <person name="Su P."/>
            <person name="Kiefer A.F."/>
            <person name="Nichols A."/>
            <person name="Cepeda A.J."/>
            <person name="Yan W."/>
            <person name="Fan B."/>
            <person name="Jiang Y."/>
            <person name="Adhikari A."/>
            <person name="Zheng C.-J."/>
            <person name="Schuster L."/>
            <person name="Cowan T.M."/>
            <person name="Smanski M.J."/>
            <person name="Chevrette M.G."/>
            <person name="De Carvalho L.P.S."/>
            <person name="Shen B."/>
        </authorList>
    </citation>
    <scope>NUCLEOTIDE SEQUENCE [LARGE SCALE GENOMIC DNA]</scope>
    <source>
        <strain evidence="10 11">NPDC048117</strain>
    </source>
</reference>
<evidence type="ECO:0000313" key="11">
    <source>
        <dbReference type="Proteomes" id="UP001551584"/>
    </source>
</evidence>
<evidence type="ECO:0000256" key="5">
    <source>
        <dbReference type="ARBA" id="ARBA00022989"/>
    </source>
</evidence>
<sequence length="419" mass="44584">MSADAVFAWLGGGALLAAVLPRVLSGRPLSLPLVFLLCGIGVYLLPLPLPLPVIDPVDDRVVAEHVTEIVVIISLMGAGLALNRPVGRHRWGATWRLLGVTMPLTFLITALVAWWLLDWPPAAALLLGAVLAPTDPVLAAEVRVGEPTDDEHDEDEARFALTSEAGLNDGLAFPLTYAAVGLAAAAGSGWSAGWIGPWAAQDLAYKCVVGVLGGLLMGRLLGWLFFRARPRALRLSQHREGFVALGATFLSYGVTELAGGYGFLSVFVTACAIRAAERSHGYHNVLHDFMEQVERLLTAAVLFLTGAFIALGGLSALTWQGAVTACVVLLVIRPLSGWAGLLRSSLGSRERWVVAAYGVRGIGSLYYLAYALGQHGFAVPERELWAVVTFTVLASVVLHGITAGPVIARFDRLRDARST</sequence>
<keyword evidence="2" id="KW-0813">Transport</keyword>
<feature type="transmembrane region" description="Helical" evidence="8">
    <location>
        <begin position="31"/>
        <end position="49"/>
    </location>
</feature>
<evidence type="ECO:0000256" key="7">
    <source>
        <dbReference type="ARBA" id="ARBA00023136"/>
    </source>
</evidence>
<keyword evidence="3" id="KW-0050">Antiport</keyword>
<keyword evidence="6" id="KW-0406">Ion transport</keyword>
<comment type="caution">
    <text evidence="10">The sequence shown here is derived from an EMBL/GenBank/DDBJ whole genome shotgun (WGS) entry which is preliminary data.</text>
</comment>
<feature type="transmembrane region" description="Helical" evidence="8">
    <location>
        <begin position="296"/>
        <end position="316"/>
    </location>
</feature>
<feature type="transmembrane region" description="Helical" evidence="8">
    <location>
        <begin position="94"/>
        <end position="117"/>
    </location>
</feature>
<evidence type="ECO:0000256" key="6">
    <source>
        <dbReference type="ARBA" id="ARBA00023065"/>
    </source>
</evidence>
<feature type="transmembrane region" description="Helical" evidence="8">
    <location>
        <begin position="6"/>
        <end position="24"/>
    </location>
</feature>
<keyword evidence="5 8" id="KW-1133">Transmembrane helix</keyword>
<feature type="transmembrane region" description="Helical" evidence="8">
    <location>
        <begin position="322"/>
        <end position="342"/>
    </location>
</feature>
<evidence type="ECO:0000256" key="1">
    <source>
        <dbReference type="ARBA" id="ARBA00004651"/>
    </source>
</evidence>
<accession>A0ABV3EIX1</accession>
<protein>
    <submittedName>
        <fullName evidence="10">Cation:proton antiporter</fullName>
    </submittedName>
</protein>
<evidence type="ECO:0000256" key="3">
    <source>
        <dbReference type="ARBA" id="ARBA00022449"/>
    </source>
</evidence>
<evidence type="ECO:0000313" key="10">
    <source>
        <dbReference type="EMBL" id="MEU9576134.1"/>
    </source>
</evidence>
<comment type="subcellular location">
    <subcellularLocation>
        <location evidence="1">Cell membrane</location>
        <topology evidence="1">Multi-pass membrane protein</topology>
    </subcellularLocation>
</comment>
<organism evidence="10 11">
    <name type="scientific">Streptomyces chilikensis</name>
    <dbReference type="NCBI Taxonomy" id="1194079"/>
    <lineage>
        <taxon>Bacteria</taxon>
        <taxon>Bacillati</taxon>
        <taxon>Actinomycetota</taxon>
        <taxon>Actinomycetes</taxon>
        <taxon>Kitasatosporales</taxon>
        <taxon>Streptomycetaceae</taxon>
        <taxon>Streptomyces</taxon>
    </lineage>
</organism>
<dbReference type="PANTHER" id="PTHR32507:SF8">
    <property type="entry name" value="CNH1P"/>
    <property type="match status" value="1"/>
</dbReference>
<feature type="transmembrane region" description="Helical" evidence="8">
    <location>
        <begin position="203"/>
        <end position="226"/>
    </location>
</feature>
<evidence type="ECO:0000256" key="8">
    <source>
        <dbReference type="SAM" id="Phobius"/>
    </source>
</evidence>
<feature type="domain" description="Cation/H+ exchanger transmembrane" evidence="9">
    <location>
        <begin position="16"/>
        <end position="407"/>
    </location>
</feature>
<proteinExistence type="predicted"/>
<keyword evidence="4 8" id="KW-0812">Transmembrane</keyword>
<dbReference type="Proteomes" id="UP001551584">
    <property type="component" value="Unassembled WGS sequence"/>
</dbReference>
<feature type="transmembrane region" description="Helical" evidence="8">
    <location>
        <begin position="61"/>
        <end position="82"/>
    </location>
</feature>
<evidence type="ECO:0000256" key="2">
    <source>
        <dbReference type="ARBA" id="ARBA00022448"/>
    </source>
</evidence>
<feature type="transmembrane region" description="Helical" evidence="8">
    <location>
        <begin position="384"/>
        <end position="408"/>
    </location>
</feature>
<dbReference type="EMBL" id="JBEZNA010000003">
    <property type="protein sequence ID" value="MEU9576134.1"/>
    <property type="molecule type" value="Genomic_DNA"/>
</dbReference>
<keyword evidence="11" id="KW-1185">Reference proteome</keyword>
<evidence type="ECO:0000256" key="4">
    <source>
        <dbReference type="ARBA" id="ARBA00022692"/>
    </source>
</evidence>
<keyword evidence="7 8" id="KW-0472">Membrane</keyword>
<feature type="transmembrane region" description="Helical" evidence="8">
    <location>
        <begin position="354"/>
        <end position="372"/>
    </location>
</feature>
<dbReference type="Pfam" id="PF00999">
    <property type="entry name" value="Na_H_Exchanger"/>
    <property type="match status" value="1"/>
</dbReference>
<gene>
    <name evidence="10" type="ORF">AB0D95_02380</name>
</gene>
<dbReference type="PANTHER" id="PTHR32507">
    <property type="entry name" value="NA(+)/H(+) ANTIPORTER 1"/>
    <property type="match status" value="1"/>
</dbReference>